<dbReference type="AlphaFoldDB" id="A0A381FL12"/>
<evidence type="ECO:0000313" key="3">
    <source>
        <dbReference type="Proteomes" id="UP000254282"/>
    </source>
</evidence>
<dbReference type="InterPro" id="IPR022045">
    <property type="entry name" value="TcdB_toxin_mid/N"/>
</dbReference>
<sequence>MRTLIDFNGDGFPDDFAKTKVQLSNTLGFLSPKPYDKKEVGNEGISKVDFQGISAGYSFKHADSSVGLFLPILNIFVVSTREGKRIGGLSVNLDVKNNQYTKQAFIDINGDGLPDKFTGGDYDDSTGQGTIELNIGDPSQPLVNNTAEWALNEASTGNAFSVGASAGISLFKGSFEAGLNGSTNTSNVKNELIDINGDGLADKVAYTGGNANIVFNKGNGFSNAVSVNINAKSELQTLSLGGSVSVTFPIPLFGVKITIGGGVSAAESSSKTKSAFKDMNGDGYLDYVTSDDTDNIKVRLNQIGTTNLLKKVTTPMGGSWEVAYERVGNTYDMPQSKYVLKSVITNDGFAGDNAYSPDVSKVTASYEKPFHSRRERTFYGFEKLTVNQIDTKQEGASKNVVYRKTIQKFNNKNYYLKGALLNEMMLDKDSLVWSEKINYYSLKKIRSTNSPFNYFEGELEKSANNYGAFVAIDSTRTNIYDGTVHIDTLDIHDIRKFTKTFFKAYDEWGNVATVEDFGDSDIGATEILTSKVVYTLVNPTAYIIMPTSVKNTANGVTREKKAEYNTANGNLSKMIILNQGANYSIYDFEYDVYGNITKSTGPANSQGQRFFHHYTYDDNVKTYPIKVQDAFGYTSKTQYDFRFGVPTLYVFKPT</sequence>
<feature type="domain" description="Insecticide toxin TcdB middle/N-terminal" evidence="1">
    <location>
        <begin position="267"/>
        <end position="405"/>
    </location>
</feature>
<proteinExistence type="predicted"/>
<evidence type="ECO:0000313" key="2">
    <source>
        <dbReference type="EMBL" id="SUX47205.1"/>
    </source>
</evidence>
<gene>
    <name evidence="2" type="ORF">NCTC13532_02766</name>
</gene>
<dbReference type="Proteomes" id="UP000254282">
    <property type="component" value="Unassembled WGS sequence"/>
</dbReference>
<reference evidence="2 3" key="1">
    <citation type="submission" date="2018-06" db="EMBL/GenBank/DDBJ databases">
        <authorList>
            <consortium name="Pathogen Informatics"/>
            <person name="Doyle S."/>
        </authorList>
    </citation>
    <scope>NUCLEOTIDE SEQUENCE [LARGE SCALE GENOMIC DNA]</scope>
    <source>
        <strain evidence="2 3">NCTC13532</strain>
    </source>
</reference>
<evidence type="ECO:0000259" key="1">
    <source>
        <dbReference type="Pfam" id="PF12256"/>
    </source>
</evidence>
<dbReference type="InterPro" id="IPR028994">
    <property type="entry name" value="Integrin_alpha_N"/>
</dbReference>
<dbReference type="Pfam" id="PF12256">
    <property type="entry name" value="TcdB_toxin_midN"/>
    <property type="match status" value="1"/>
</dbReference>
<name>A0A381FL12_9FLAO</name>
<protein>
    <submittedName>
        <fullName evidence="2">Insecticide toxin TcdB middle/N-terminal region</fullName>
    </submittedName>
</protein>
<accession>A0A381FL12</accession>
<dbReference type="SUPFAM" id="SSF69318">
    <property type="entry name" value="Integrin alpha N-terminal domain"/>
    <property type="match status" value="1"/>
</dbReference>
<organism evidence="2 3">
    <name type="scientific">Chryseobacterium indoltheticum</name>
    <dbReference type="NCBI Taxonomy" id="254"/>
    <lineage>
        <taxon>Bacteria</taxon>
        <taxon>Pseudomonadati</taxon>
        <taxon>Bacteroidota</taxon>
        <taxon>Flavobacteriia</taxon>
        <taxon>Flavobacteriales</taxon>
        <taxon>Weeksellaceae</taxon>
        <taxon>Chryseobacterium group</taxon>
        <taxon>Chryseobacterium</taxon>
    </lineage>
</organism>
<dbReference type="RefSeq" id="WP_115620699.1">
    <property type="nucleotide sequence ID" value="NZ_UFVR01000004.1"/>
</dbReference>
<dbReference type="EMBL" id="UFVR01000004">
    <property type="protein sequence ID" value="SUX47205.1"/>
    <property type="molecule type" value="Genomic_DNA"/>
</dbReference>